<dbReference type="AlphaFoldDB" id="A0A4C1WTA8"/>
<dbReference type="Pfam" id="PF00046">
    <property type="entry name" value="Homeodomain"/>
    <property type="match status" value="1"/>
</dbReference>
<dbReference type="GO" id="GO:0000978">
    <property type="term" value="F:RNA polymerase II cis-regulatory region sequence-specific DNA binding"/>
    <property type="evidence" value="ECO:0007669"/>
    <property type="project" value="TreeGrafter"/>
</dbReference>
<dbReference type="Gene3D" id="1.10.10.60">
    <property type="entry name" value="Homeodomain-like"/>
    <property type="match status" value="1"/>
</dbReference>
<sequence>MVRCAVSGGALSACGVGAVGGPDKDGKKKHTRPTFSGQQIFALEKTFEQTKYLAGPERAKLAYALGMTESQVKVRCSPCTFIPRVTRRGRVGGMAHVQCYVATALTFFVSSPRALLIHISILFARIDSLTRSLIGQVPVSAPGVKSRPSNDYEYSSAATCAGPRAPAGADATKRRQKNDKALHNLAFIKDIFYQNTLKLNYRAIHQSNLIWCRAPPVRPRRSRLPFVFLAPQPIARFSNGIPRCVTPVADDEISLLNKQSQLTINSVARRRATPHMCKYGPRPSALRPPHVNLPRGLIYRIANEARSLEVNHELIFGAIVIVVCAYLSCDCAVSPDVTGDDFCSRLFCQPRQGYPASPATALRSPMR</sequence>
<keyword evidence="2 3" id="KW-0238">DNA-binding</keyword>
<proteinExistence type="predicted"/>
<reference evidence="5 6" key="1">
    <citation type="journal article" date="2019" name="Commun. Biol.">
        <title>The bagworm genome reveals a unique fibroin gene that provides high tensile strength.</title>
        <authorList>
            <person name="Kono N."/>
            <person name="Nakamura H."/>
            <person name="Ohtoshi R."/>
            <person name="Tomita M."/>
            <person name="Numata K."/>
            <person name="Arakawa K."/>
        </authorList>
    </citation>
    <scope>NUCLEOTIDE SEQUENCE [LARGE SCALE GENOMIC DNA]</scope>
</reference>
<dbReference type="OrthoDB" id="6159439at2759"/>
<dbReference type="CDD" id="cd00086">
    <property type="entry name" value="homeodomain"/>
    <property type="match status" value="1"/>
</dbReference>
<dbReference type="GO" id="GO:0030154">
    <property type="term" value="P:cell differentiation"/>
    <property type="evidence" value="ECO:0007669"/>
    <property type="project" value="TreeGrafter"/>
</dbReference>
<dbReference type="PANTHER" id="PTHR24340">
    <property type="entry name" value="HOMEOBOX PROTEIN NKX"/>
    <property type="match status" value="1"/>
</dbReference>
<dbReference type="PROSITE" id="PS50071">
    <property type="entry name" value="HOMEOBOX_2"/>
    <property type="match status" value="1"/>
</dbReference>
<dbReference type="EMBL" id="BGZK01000641">
    <property type="protein sequence ID" value="GBP54203.1"/>
    <property type="molecule type" value="Genomic_DNA"/>
</dbReference>
<dbReference type="Proteomes" id="UP000299102">
    <property type="component" value="Unassembled WGS sequence"/>
</dbReference>
<dbReference type="STRING" id="151549.A0A4C1WTA8"/>
<dbReference type="PANTHER" id="PTHR24340:SF35">
    <property type="entry name" value="HGTX, ISOFORM C"/>
    <property type="match status" value="1"/>
</dbReference>
<accession>A0A4C1WTA8</accession>
<feature type="domain" description="Homeobox" evidence="4">
    <location>
        <begin position="26"/>
        <end position="74"/>
    </location>
</feature>
<dbReference type="SUPFAM" id="SSF46689">
    <property type="entry name" value="Homeodomain-like"/>
    <property type="match status" value="1"/>
</dbReference>
<evidence type="ECO:0000313" key="5">
    <source>
        <dbReference type="EMBL" id="GBP54203.1"/>
    </source>
</evidence>
<feature type="DNA-binding region" description="Homeobox" evidence="2">
    <location>
        <begin position="28"/>
        <end position="75"/>
    </location>
</feature>
<keyword evidence="6" id="KW-1185">Reference proteome</keyword>
<dbReference type="GO" id="GO:0005634">
    <property type="term" value="C:nucleus"/>
    <property type="evidence" value="ECO:0007669"/>
    <property type="project" value="UniProtKB-SubCell"/>
</dbReference>
<organism evidence="5 6">
    <name type="scientific">Eumeta variegata</name>
    <name type="common">Bagworm moth</name>
    <name type="synonym">Eumeta japonica</name>
    <dbReference type="NCBI Taxonomy" id="151549"/>
    <lineage>
        <taxon>Eukaryota</taxon>
        <taxon>Metazoa</taxon>
        <taxon>Ecdysozoa</taxon>
        <taxon>Arthropoda</taxon>
        <taxon>Hexapoda</taxon>
        <taxon>Insecta</taxon>
        <taxon>Pterygota</taxon>
        <taxon>Neoptera</taxon>
        <taxon>Endopterygota</taxon>
        <taxon>Lepidoptera</taxon>
        <taxon>Glossata</taxon>
        <taxon>Ditrysia</taxon>
        <taxon>Tineoidea</taxon>
        <taxon>Psychidae</taxon>
        <taxon>Oiketicinae</taxon>
        <taxon>Eumeta</taxon>
    </lineage>
</organism>
<protein>
    <submittedName>
        <fullName evidence="5">Homeobox protein Nkx-6.2</fullName>
    </submittedName>
</protein>
<comment type="subcellular location">
    <subcellularLocation>
        <location evidence="1 2 3">Nucleus</location>
    </subcellularLocation>
</comment>
<evidence type="ECO:0000259" key="4">
    <source>
        <dbReference type="PROSITE" id="PS50071"/>
    </source>
</evidence>
<dbReference type="SMART" id="SM00389">
    <property type="entry name" value="HOX"/>
    <property type="match status" value="1"/>
</dbReference>
<evidence type="ECO:0000313" key="6">
    <source>
        <dbReference type="Proteomes" id="UP000299102"/>
    </source>
</evidence>
<evidence type="ECO:0000256" key="1">
    <source>
        <dbReference type="ARBA" id="ARBA00004123"/>
    </source>
</evidence>
<dbReference type="FunFam" id="1.10.10.60:FF:000391">
    <property type="entry name" value="Homeobox transcription factor"/>
    <property type="match status" value="1"/>
</dbReference>
<gene>
    <name evidence="5" type="primary">NKX6-2</name>
    <name evidence="5" type="ORF">EVAR_43228_1</name>
</gene>
<keyword evidence="2 3" id="KW-0539">Nucleus</keyword>
<comment type="caution">
    <text evidence="5">The sequence shown here is derived from an EMBL/GenBank/DDBJ whole genome shotgun (WGS) entry which is preliminary data.</text>
</comment>
<dbReference type="InterPro" id="IPR009057">
    <property type="entry name" value="Homeodomain-like_sf"/>
</dbReference>
<keyword evidence="2 3" id="KW-0371">Homeobox</keyword>
<dbReference type="InterPro" id="IPR001356">
    <property type="entry name" value="HD"/>
</dbReference>
<dbReference type="InterPro" id="IPR050394">
    <property type="entry name" value="Homeobox_NK-like"/>
</dbReference>
<evidence type="ECO:0000256" key="2">
    <source>
        <dbReference type="PROSITE-ProRule" id="PRU00108"/>
    </source>
</evidence>
<evidence type="ECO:0000256" key="3">
    <source>
        <dbReference type="RuleBase" id="RU000682"/>
    </source>
</evidence>
<name>A0A4C1WTA8_EUMVA</name>
<dbReference type="GO" id="GO:0000981">
    <property type="term" value="F:DNA-binding transcription factor activity, RNA polymerase II-specific"/>
    <property type="evidence" value="ECO:0007669"/>
    <property type="project" value="TreeGrafter"/>
</dbReference>